<name>A0A819CK33_9BILA</name>
<dbReference type="Proteomes" id="UP000663874">
    <property type="component" value="Unassembled WGS sequence"/>
</dbReference>
<accession>A0A819CK33</accession>
<protein>
    <submittedName>
        <fullName evidence="1">Uncharacterized protein</fullName>
    </submittedName>
</protein>
<proteinExistence type="predicted"/>
<dbReference type="AlphaFoldDB" id="A0A819CK33"/>
<gene>
    <name evidence="1" type="ORF">FNK824_LOCUS16219</name>
</gene>
<sequence>MAKSYKQSSSLLTRCLRSNRTISTSIPTSNSHINISTHMSNTSPLSSVVEAIQTIDQMVQSVENIYDTQESDSSCLERTMNIGQIEEMLIKWTQIAHFLVNTYQQMQNFNEHTQKNDKIEKLN</sequence>
<comment type="caution">
    <text evidence="1">The sequence shown here is derived from an EMBL/GenBank/DDBJ whole genome shotgun (WGS) entry which is preliminary data.</text>
</comment>
<evidence type="ECO:0000313" key="2">
    <source>
        <dbReference type="Proteomes" id="UP000663874"/>
    </source>
</evidence>
<organism evidence="1 2">
    <name type="scientific">Rotaria sordida</name>
    <dbReference type="NCBI Taxonomy" id="392033"/>
    <lineage>
        <taxon>Eukaryota</taxon>
        <taxon>Metazoa</taxon>
        <taxon>Spiralia</taxon>
        <taxon>Gnathifera</taxon>
        <taxon>Rotifera</taxon>
        <taxon>Eurotatoria</taxon>
        <taxon>Bdelloidea</taxon>
        <taxon>Philodinida</taxon>
        <taxon>Philodinidae</taxon>
        <taxon>Rotaria</taxon>
    </lineage>
</organism>
<reference evidence="1" key="1">
    <citation type="submission" date="2021-02" db="EMBL/GenBank/DDBJ databases">
        <authorList>
            <person name="Nowell W R."/>
        </authorList>
    </citation>
    <scope>NUCLEOTIDE SEQUENCE</scope>
</reference>
<dbReference type="EMBL" id="CAJOBE010002432">
    <property type="protein sequence ID" value="CAF3822039.1"/>
    <property type="molecule type" value="Genomic_DNA"/>
</dbReference>
<evidence type="ECO:0000313" key="1">
    <source>
        <dbReference type="EMBL" id="CAF3822039.1"/>
    </source>
</evidence>